<dbReference type="Gene3D" id="3.60.15.10">
    <property type="entry name" value="Ribonuclease Z/Hydroxyacylglutathione hydrolase-like"/>
    <property type="match status" value="1"/>
</dbReference>
<gene>
    <name evidence="1" type="ORF">SAMN05421640_1086</name>
</gene>
<name>A0A239H3D0_EKHLU</name>
<reference evidence="1 2" key="1">
    <citation type="submission" date="2017-06" db="EMBL/GenBank/DDBJ databases">
        <authorList>
            <person name="Kim H.J."/>
            <person name="Triplett B.A."/>
        </authorList>
    </citation>
    <scope>NUCLEOTIDE SEQUENCE [LARGE SCALE GENOMIC DNA]</scope>
    <source>
        <strain evidence="1 2">DSM 19307</strain>
    </source>
</reference>
<dbReference type="OrthoDB" id="36975at2"/>
<dbReference type="Pfam" id="PF13483">
    <property type="entry name" value="Lactamase_B_3"/>
    <property type="match status" value="1"/>
</dbReference>
<dbReference type="AlphaFoldDB" id="A0A239H3D0"/>
<accession>A0A239H3D0</accession>
<dbReference type="InterPro" id="IPR036866">
    <property type="entry name" value="RibonucZ/Hydroxyglut_hydro"/>
</dbReference>
<dbReference type="PANTHER" id="PTHR42967:SF1">
    <property type="entry name" value="MBL FOLD METALLO-HYDROLASE"/>
    <property type="match status" value="1"/>
</dbReference>
<protein>
    <submittedName>
        <fullName evidence="1">L-ascorbate metabolism protein UlaG, beta-lactamase superfamily</fullName>
    </submittedName>
</protein>
<dbReference type="RefSeq" id="WP_089355847.1">
    <property type="nucleotide sequence ID" value="NZ_FZPD01000002.1"/>
</dbReference>
<sequence length="259" mass="29796">MLFLTFILTLLTPNQDSLSVWYMHHSGWMVETDNHLIIFDYFPDELDDKNRNSVSSLLSQKIEDVDKPVVFIISHRHKDHYSKAIYQWKDLDRVRYVYGWEYDSDVDSFIAAPPGSQNLTAGDLMILKSIQSTDQGSGLLIAVDDMVIFHGGDHAQWASEYKAQFRSELDKIAAYDGEIDLVFMPISRGTCGEVTPDLTEGIIYALDKLKPKYFFPMHVRCVDRIPLYKSFTDGIKDRFPLVQFRYGIFPGKAFTISLK</sequence>
<dbReference type="EMBL" id="FZPD01000002">
    <property type="protein sequence ID" value="SNS74764.1"/>
    <property type="molecule type" value="Genomic_DNA"/>
</dbReference>
<dbReference type="Proteomes" id="UP000198393">
    <property type="component" value="Unassembled WGS sequence"/>
</dbReference>
<organism evidence="1 2">
    <name type="scientific">Ekhidna lutea</name>
    <dbReference type="NCBI Taxonomy" id="447679"/>
    <lineage>
        <taxon>Bacteria</taxon>
        <taxon>Pseudomonadati</taxon>
        <taxon>Bacteroidota</taxon>
        <taxon>Cytophagia</taxon>
        <taxon>Cytophagales</taxon>
        <taxon>Reichenbachiellaceae</taxon>
        <taxon>Ekhidna</taxon>
    </lineage>
</organism>
<dbReference type="PANTHER" id="PTHR42967">
    <property type="entry name" value="METAL DEPENDENT HYDROLASE"/>
    <property type="match status" value="1"/>
</dbReference>
<keyword evidence="2" id="KW-1185">Reference proteome</keyword>
<proteinExistence type="predicted"/>
<dbReference type="SUPFAM" id="SSF56281">
    <property type="entry name" value="Metallo-hydrolase/oxidoreductase"/>
    <property type="match status" value="1"/>
</dbReference>
<evidence type="ECO:0000313" key="2">
    <source>
        <dbReference type="Proteomes" id="UP000198393"/>
    </source>
</evidence>
<evidence type="ECO:0000313" key="1">
    <source>
        <dbReference type="EMBL" id="SNS74764.1"/>
    </source>
</evidence>